<sequence length="100" mass="11105">MAVWRRCCSKRWRGDRTGVLGFWRAGEEGRRQRQTKAIEFEGMGLTRRLDALRRASAASASPAKHFAYSSKTEAFASPPSLKGALGAPRGEFFKTLLKTG</sequence>
<evidence type="ECO:0000313" key="1">
    <source>
        <dbReference type="EMBL" id="RXH90006.1"/>
    </source>
</evidence>
<name>A0A498J478_MALDO</name>
<comment type="caution">
    <text evidence="1">The sequence shown here is derived from an EMBL/GenBank/DDBJ whole genome shotgun (WGS) entry which is preliminary data.</text>
</comment>
<dbReference type="AlphaFoldDB" id="A0A498J478"/>
<keyword evidence="2" id="KW-1185">Reference proteome</keyword>
<reference evidence="1 2" key="1">
    <citation type="submission" date="2018-10" db="EMBL/GenBank/DDBJ databases">
        <title>A high-quality apple genome assembly.</title>
        <authorList>
            <person name="Hu J."/>
        </authorList>
    </citation>
    <scope>NUCLEOTIDE SEQUENCE [LARGE SCALE GENOMIC DNA]</scope>
    <source>
        <strain evidence="2">cv. HFTH1</strain>
        <tissue evidence="1">Young leaf</tissue>
    </source>
</reference>
<organism evidence="1 2">
    <name type="scientific">Malus domestica</name>
    <name type="common">Apple</name>
    <name type="synonym">Pyrus malus</name>
    <dbReference type="NCBI Taxonomy" id="3750"/>
    <lineage>
        <taxon>Eukaryota</taxon>
        <taxon>Viridiplantae</taxon>
        <taxon>Streptophyta</taxon>
        <taxon>Embryophyta</taxon>
        <taxon>Tracheophyta</taxon>
        <taxon>Spermatophyta</taxon>
        <taxon>Magnoliopsida</taxon>
        <taxon>eudicotyledons</taxon>
        <taxon>Gunneridae</taxon>
        <taxon>Pentapetalae</taxon>
        <taxon>rosids</taxon>
        <taxon>fabids</taxon>
        <taxon>Rosales</taxon>
        <taxon>Rosaceae</taxon>
        <taxon>Amygdaloideae</taxon>
        <taxon>Maleae</taxon>
        <taxon>Malus</taxon>
    </lineage>
</organism>
<accession>A0A498J478</accession>
<evidence type="ECO:0000313" key="2">
    <source>
        <dbReference type="Proteomes" id="UP000290289"/>
    </source>
</evidence>
<dbReference type="EMBL" id="RDQH01000335">
    <property type="protein sequence ID" value="RXH90006.1"/>
    <property type="molecule type" value="Genomic_DNA"/>
</dbReference>
<gene>
    <name evidence="1" type="ORF">DVH24_032363</name>
</gene>
<protein>
    <submittedName>
        <fullName evidence="1">Uncharacterized protein</fullName>
    </submittedName>
</protein>
<proteinExistence type="predicted"/>
<dbReference type="Proteomes" id="UP000290289">
    <property type="component" value="Chromosome 9"/>
</dbReference>